<dbReference type="AlphaFoldDB" id="A0A1G2C9D1"/>
<evidence type="ECO:0000313" key="13">
    <source>
        <dbReference type="Proteomes" id="UP000176349"/>
    </source>
</evidence>
<comment type="catalytic activity">
    <reaction evidence="8 10">
        <text>L-aspartyl-tRNA(Asn) + L-glutamine + ATP + H2O = L-asparaginyl-tRNA(Asn) + L-glutamate + ADP + phosphate + 2 H(+)</text>
        <dbReference type="Rhea" id="RHEA:14513"/>
        <dbReference type="Rhea" id="RHEA-COMP:9674"/>
        <dbReference type="Rhea" id="RHEA-COMP:9677"/>
        <dbReference type="ChEBI" id="CHEBI:15377"/>
        <dbReference type="ChEBI" id="CHEBI:15378"/>
        <dbReference type="ChEBI" id="CHEBI:29985"/>
        <dbReference type="ChEBI" id="CHEBI:30616"/>
        <dbReference type="ChEBI" id="CHEBI:43474"/>
        <dbReference type="ChEBI" id="CHEBI:58359"/>
        <dbReference type="ChEBI" id="CHEBI:78515"/>
        <dbReference type="ChEBI" id="CHEBI:78516"/>
        <dbReference type="ChEBI" id="CHEBI:456216"/>
    </reaction>
</comment>
<evidence type="ECO:0000256" key="8">
    <source>
        <dbReference type="ARBA" id="ARBA00047380"/>
    </source>
</evidence>
<keyword evidence="5 10" id="KW-0067">ATP-binding</keyword>
<evidence type="ECO:0000259" key="11">
    <source>
        <dbReference type="SMART" id="SM00845"/>
    </source>
</evidence>
<comment type="subunit">
    <text evidence="2 10">Heterotrimer of A, B and C subunits.</text>
</comment>
<dbReference type="EC" id="6.3.5.-" evidence="10"/>
<dbReference type="Gene3D" id="1.10.10.410">
    <property type="match status" value="1"/>
</dbReference>
<accession>A0A1G2C9D1</accession>
<comment type="similarity">
    <text evidence="1 10">Belongs to the GatB/GatE family. GatB subfamily.</text>
</comment>
<name>A0A1G2C9D1_9BACT</name>
<dbReference type="Pfam" id="PF02934">
    <property type="entry name" value="GatB_N"/>
    <property type="match status" value="1"/>
</dbReference>
<protein>
    <recommendedName>
        <fullName evidence="10">Aspartyl/glutamyl-tRNA(Asn/Gln) amidotransferase subunit B</fullName>
        <shortName evidence="10">Asp/Glu-ADT subunit B</shortName>
        <ecNumber evidence="10">6.3.5.-</ecNumber>
    </recommendedName>
</protein>
<dbReference type="SMART" id="SM00845">
    <property type="entry name" value="GatB_Yqey"/>
    <property type="match status" value="1"/>
</dbReference>
<evidence type="ECO:0000256" key="1">
    <source>
        <dbReference type="ARBA" id="ARBA00005306"/>
    </source>
</evidence>
<dbReference type="InterPro" id="IPR042114">
    <property type="entry name" value="GatB_C_1"/>
</dbReference>
<evidence type="ECO:0000256" key="6">
    <source>
        <dbReference type="ARBA" id="ARBA00022917"/>
    </source>
</evidence>
<evidence type="ECO:0000313" key="12">
    <source>
        <dbReference type="EMBL" id="OGY97260.1"/>
    </source>
</evidence>
<dbReference type="InterPro" id="IPR006075">
    <property type="entry name" value="Asn/Gln-tRNA_Trfase_suB/E_cat"/>
</dbReference>
<dbReference type="SUPFAM" id="SSF55931">
    <property type="entry name" value="Glutamine synthetase/guanido kinase"/>
    <property type="match status" value="1"/>
</dbReference>
<dbReference type="NCBIfam" id="NF004012">
    <property type="entry name" value="PRK05477.1-2"/>
    <property type="match status" value="1"/>
</dbReference>
<proteinExistence type="inferred from homology"/>
<dbReference type="InterPro" id="IPR004413">
    <property type="entry name" value="GatB"/>
</dbReference>
<evidence type="ECO:0000256" key="2">
    <source>
        <dbReference type="ARBA" id="ARBA00011123"/>
    </source>
</evidence>
<dbReference type="PROSITE" id="PS01234">
    <property type="entry name" value="GATB"/>
    <property type="match status" value="1"/>
</dbReference>
<dbReference type="InterPro" id="IPR017958">
    <property type="entry name" value="Gln-tRNA_amidoTrfase_suB_CS"/>
</dbReference>
<dbReference type="NCBIfam" id="NF004014">
    <property type="entry name" value="PRK05477.1-4"/>
    <property type="match status" value="1"/>
</dbReference>
<evidence type="ECO:0000256" key="10">
    <source>
        <dbReference type="HAMAP-Rule" id="MF_00121"/>
    </source>
</evidence>
<dbReference type="Pfam" id="PF02637">
    <property type="entry name" value="GatB_Yqey"/>
    <property type="match status" value="1"/>
</dbReference>
<dbReference type="GO" id="GO:0050566">
    <property type="term" value="F:asparaginyl-tRNA synthase (glutamine-hydrolyzing) activity"/>
    <property type="evidence" value="ECO:0007669"/>
    <property type="project" value="RHEA"/>
</dbReference>
<dbReference type="InterPro" id="IPR003789">
    <property type="entry name" value="Asn/Gln_tRNA_amidoTrase-B-like"/>
</dbReference>
<dbReference type="HAMAP" id="MF_00121">
    <property type="entry name" value="GatB"/>
    <property type="match status" value="1"/>
</dbReference>
<dbReference type="NCBIfam" id="TIGR00133">
    <property type="entry name" value="gatB"/>
    <property type="match status" value="1"/>
</dbReference>
<sequence length="485" mass="53260">MVRYLPTIGLEIHAELKTASKMFCDCPNDPAERHPNARVCPICLGHPGTLPTINKRAVEAVLKVGFALGGTVFRSGRTKFDRKNYFYPDLPKGYQISQYDEPLVEGGTLAGVAITRVHLEEDTGRLAHEGEASLVDFNRAGVPLMELVTEPVIKSAKEATRFARELQLILRYLGVSDADMEKGQMRVEANVSVAEEGSAALGTKVEVKNLNSFRAVEGAVAFEIARQGELLALGKNVVQETRGWNEAKGETFSQRLKEKAHDYRYFPEPDLPPLMPEAFDLKALKLEIPELPEAKRVRFASEYGLPAADTELLVQELPAADFFEGAVSELKADYPNAPVQLLFNYLVSDLKGLMNETGTSFGELRLSAENFADLIGLVAQGKASSGTAKVFLRQMLETDVDPEQLLASEKLLQVSDSGELAVIVREVLEAETGAVADYKKGKSGALQFLIGRAMAKLNRRGNTEVLKQLFEESLMARGENETQVQ</sequence>
<dbReference type="GO" id="GO:0005524">
    <property type="term" value="F:ATP binding"/>
    <property type="evidence" value="ECO:0007669"/>
    <property type="project" value="UniProtKB-KW"/>
</dbReference>
<dbReference type="InterPro" id="IPR018027">
    <property type="entry name" value="Asn/Gln_amidotransferase"/>
</dbReference>
<dbReference type="PANTHER" id="PTHR11659">
    <property type="entry name" value="GLUTAMYL-TRNA GLN AMIDOTRANSFERASE SUBUNIT B MITOCHONDRIAL AND PROKARYOTIC PET112-RELATED"/>
    <property type="match status" value="1"/>
</dbReference>
<comment type="caution">
    <text evidence="12">The sequence shown here is derived from an EMBL/GenBank/DDBJ whole genome shotgun (WGS) entry which is preliminary data.</text>
</comment>
<evidence type="ECO:0000256" key="7">
    <source>
        <dbReference type="ARBA" id="ARBA00024799"/>
    </source>
</evidence>
<keyword evidence="3 10" id="KW-0436">Ligase</keyword>
<comment type="function">
    <text evidence="7 10">Allows the formation of correctly charged Asn-tRNA(Asn) or Gln-tRNA(Gln) through the transamidation of misacylated Asp-tRNA(Asn) or Glu-tRNA(Gln) in organisms which lack either or both of asparaginyl-tRNA or glutaminyl-tRNA synthetases. The reaction takes place in the presence of glutamine and ATP through an activated phospho-Asp-tRNA(Asn) or phospho-Glu-tRNA(Gln).</text>
</comment>
<dbReference type="InterPro" id="IPR023168">
    <property type="entry name" value="GatB_Yqey_C_2"/>
</dbReference>
<organism evidence="12 13">
    <name type="scientific">Candidatus Liptonbacteria bacterium GWC1_60_9</name>
    <dbReference type="NCBI Taxonomy" id="1798645"/>
    <lineage>
        <taxon>Bacteria</taxon>
        <taxon>Candidatus Liptoniibacteriota</taxon>
    </lineage>
</organism>
<keyword evidence="4 10" id="KW-0547">Nucleotide-binding</keyword>
<evidence type="ECO:0000256" key="4">
    <source>
        <dbReference type="ARBA" id="ARBA00022741"/>
    </source>
</evidence>
<dbReference type="InterPro" id="IPR017959">
    <property type="entry name" value="Asn/Gln-tRNA_amidoTrfase_suB/E"/>
</dbReference>
<dbReference type="Proteomes" id="UP000176349">
    <property type="component" value="Unassembled WGS sequence"/>
</dbReference>
<dbReference type="SUPFAM" id="SSF89095">
    <property type="entry name" value="GatB/YqeY motif"/>
    <property type="match status" value="1"/>
</dbReference>
<dbReference type="InterPro" id="IPR014746">
    <property type="entry name" value="Gln_synth/guanido_kin_cat_dom"/>
</dbReference>
<dbReference type="Gene3D" id="1.10.150.380">
    <property type="entry name" value="GatB domain, N-terminal subdomain"/>
    <property type="match status" value="1"/>
</dbReference>
<dbReference type="GO" id="GO:0006412">
    <property type="term" value="P:translation"/>
    <property type="evidence" value="ECO:0007669"/>
    <property type="project" value="UniProtKB-UniRule"/>
</dbReference>
<evidence type="ECO:0000256" key="5">
    <source>
        <dbReference type="ARBA" id="ARBA00022840"/>
    </source>
</evidence>
<gene>
    <name evidence="10" type="primary">gatB</name>
    <name evidence="12" type="ORF">A2128_02370</name>
</gene>
<evidence type="ECO:0000256" key="9">
    <source>
        <dbReference type="ARBA" id="ARBA00047913"/>
    </source>
</evidence>
<dbReference type="GO" id="GO:0050567">
    <property type="term" value="F:glutaminyl-tRNA synthase (glutamine-hydrolyzing) activity"/>
    <property type="evidence" value="ECO:0007669"/>
    <property type="project" value="UniProtKB-UniRule"/>
</dbReference>
<comment type="catalytic activity">
    <reaction evidence="9 10">
        <text>L-glutamyl-tRNA(Gln) + L-glutamine + ATP + H2O = L-glutaminyl-tRNA(Gln) + L-glutamate + ADP + phosphate + H(+)</text>
        <dbReference type="Rhea" id="RHEA:17521"/>
        <dbReference type="Rhea" id="RHEA-COMP:9681"/>
        <dbReference type="Rhea" id="RHEA-COMP:9684"/>
        <dbReference type="ChEBI" id="CHEBI:15377"/>
        <dbReference type="ChEBI" id="CHEBI:15378"/>
        <dbReference type="ChEBI" id="CHEBI:29985"/>
        <dbReference type="ChEBI" id="CHEBI:30616"/>
        <dbReference type="ChEBI" id="CHEBI:43474"/>
        <dbReference type="ChEBI" id="CHEBI:58359"/>
        <dbReference type="ChEBI" id="CHEBI:78520"/>
        <dbReference type="ChEBI" id="CHEBI:78521"/>
        <dbReference type="ChEBI" id="CHEBI:456216"/>
    </reaction>
</comment>
<keyword evidence="6 10" id="KW-0648">Protein biosynthesis</keyword>
<evidence type="ECO:0000256" key="3">
    <source>
        <dbReference type="ARBA" id="ARBA00022598"/>
    </source>
</evidence>
<feature type="domain" description="Asn/Gln amidotransferase" evidence="11">
    <location>
        <begin position="321"/>
        <end position="474"/>
    </location>
</feature>
<dbReference type="EMBL" id="MHKV01000017">
    <property type="protein sequence ID" value="OGY97260.1"/>
    <property type="molecule type" value="Genomic_DNA"/>
</dbReference>
<reference evidence="12 13" key="1">
    <citation type="journal article" date="2016" name="Nat. Commun.">
        <title>Thousands of microbial genomes shed light on interconnected biogeochemical processes in an aquifer system.</title>
        <authorList>
            <person name="Anantharaman K."/>
            <person name="Brown C.T."/>
            <person name="Hug L.A."/>
            <person name="Sharon I."/>
            <person name="Castelle C.J."/>
            <person name="Probst A.J."/>
            <person name="Thomas B.C."/>
            <person name="Singh A."/>
            <person name="Wilkins M.J."/>
            <person name="Karaoz U."/>
            <person name="Brodie E.L."/>
            <person name="Williams K.H."/>
            <person name="Hubbard S.S."/>
            <person name="Banfield J.F."/>
        </authorList>
    </citation>
    <scope>NUCLEOTIDE SEQUENCE [LARGE SCALE GENOMIC DNA]</scope>
</reference>